<proteinExistence type="predicted"/>
<feature type="compositionally biased region" description="Basic and acidic residues" evidence="1">
    <location>
        <begin position="369"/>
        <end position="394"/>
    </location>
</feature>
<feature type="compositionally biased region" description="Basic residues" evidence="1">
    <location>
        <begin position="395"/>
        <end position="404"/>
    </location>
</feature>
<feature type="compositionally biased region" description="Acidic residues" evidence="1">
    <location>
        <begin position="267"/>
        <end position="293"/>
    </location>
</feature>
<protein>
    <submittedName>
        <fullName evidence="2">Uncharacterized protein</fullName>
    </submittedName>
</protein>
<feature type="region of interest" description="Disordered" evidence="1">
    <location>
        <begin position="92"/>
        <end position="131"/>
    </location>
</feature>
<feature type="region of interest" description="Disordered" evidence="1">
    <location>
        <begin position="307"/>
        <end position="404"/>
    </location>
</feature>
<feature type="compositionally biased region" description="Basic and acidic residues" evidence="1">
    <location>
        <begin position="92"/>
        <end position="119"/>
    </location>
</feature>
<feature type="compositionally biased region" description="Low complexity" evidence="1">
    <location>
        <begin position="341"/>
        <end position="355"/>
    </location>
</feature>
<evidence type="ECO:0000256" key="1">
    <source>
        <dbReference type="SAM" id="MobiDB-lite"/>
    </source>
</evidence>
<dbReference type="OrthoDB" id="10530800at2759"/>
<feature type="region of interest" description="Disordered" evidence="1">
    <location>
        <begin position="253"/>
        <end position="293"/>
    </location>
</feature>
<evidence type="ECO:0000313" key="2">
    <source>
        <dbReference type="EMBL" id="NOV41603.1"/>
    </source>
</evidence>
<organism evidence="2">
    <name type="scientific">Rhipicephalus microplus</name>
    <name type="common">Cattle tick</name>
    <name type="synonym">Boophilus microplus</name>
    <dbReference type="NCBI Taxonomy" id="6941"/>
    <lineage>
        <taxon>Eukaryota</taxon>
        <taxon>Metazoa</taxon>
        <taxon>Ecdysozoa</taxon>
        <taxon>Arthropoda</taxon>
        <taxon>Chelicerata</taxon>
        <taxon>Arachnida</taxon>
        <taxon>Acari</taxon>
        <taxon>Parasitiformes</taxon>
        <taxon>Ixodida</taxon>
        <taxon>Ixodoidea</taxon>
        <taxon>Ixodidae</taxon>
        <taxon>Rhipicephalinae</taxon>
        <taxon>Rhipicephalus</taxon>
        <taxon>Boophilus</taxon>
    </lineage>
</organism>
<accession>A0A6M2D608</accession>
<feature type="compositionally biased region" description="Polar residues" evidence="1">
    <location>
        <begin position="311"/>
        <end position="324"/>
    </location>
</feature>
<reference evidence="2" key="1">
    <citation type="submission" date="2019-09" db="EMBL/GenBank/DDBJ databases">
        <title>Organ-specific transcriptomic study of the physiology of the cattle tick, Rhipicephalus microplus.</title>
        <authorList>
            <person name="Tirloni L."/>
            <person name="Braz G."/>
            <person name="Gandara A.C.P."/>
            <person name="Sabadin G.A."/>
            <person name="da Silva R.M."/>
            <person name="Guizzo M.G."/>
            <person name="Machado J.A."/>
            <person name="Costa E.P."/>
            <person name="Gomes H.F."/>
            <person name="Moraes J."/>
            <person name="Mota M.B.S."/>
            <person name="Mesquita R.D."/>
            <person name="Alvarenga P.H."/>
            <person name="Alves F."/>
            <person name="Seixas A."/>
            <person name="da Fonseca R.N."/>
            <person name="Fogaca A."/>
            <person name="Logullo C."/>
            <person name="Tanaka A."/>
            <person name="Daffre S."/>
            <person name="Termignoni C."/>
            <person name="Vaz I.S.Jr."/>
            <person name="Oliveira P.L."/>
            <person name="Ribeiro J.M."/>
        </authorList>
    </citation>
    <scope>NUCLEOTIDE SEQUENCE</scope>
    <source>
        <strain evidence="2">Porto Alegre</strain>
    </source>
</reference>
<dbReference type="VEuPathDB" id="VectorBase:LOC119173834"/>
<dbReference type="AlphaFoldDB" id="A0A6M2D608"/>
<name>A0A6M2D608_RHIMP</name>
<dbReference type="EMBL" id="GHWJ01008866">
    <property type="protein sequence ID" value="NOV41603.1"/>
    <property type="molecule type" value="Transcribed_RNA"/>
</dbReference>
<sequence>MGKRKWEVLYSKLKTLTKIEIVALKRENQQWLPSLGTMSVGPALANAMMKAMANKGRIEFRRRAAWFYCWLLTGRRHTGLWLFLRIGETSRDDQDRHSNQDNRGNKDDKETKDENKNDNKEDDNEDNNVPNLGGAVLDAESAFKDSAKYLSKYLECKVAAECIEKDGAVYACMLVKKVQGNTAKIYRAYLVISQNKTLLAMGVPRSGVQGLKRGLHYGLETTIPRNFAVKPWRLQTSYFDRALLERLQQNEQTVYPRRDSLAKGSTDEDSADEDSTDEECWDEDSLDDSGEEDPAQFEQMLKESMVVPQQEAPQPRSSNTSTPGASFMEVDCGVPFDQVGSQTSSSSDSKSGLSSRTRKRTLVVPVAGEDWRPSCSRDGEAWVEPGDRLAENAEKKKKKKQNHG</sequence>